<organism evidence="8 9">
    <name type="scientific">Prochlorococcus marinus (strain MIT 9211)</name>
    <dbReference type="NCBI Taxonomy" id="93059"/>
    <lineage>
        <taxon>Bacteria</taxon>
        <taxon>Bacillati</taxon>
        <taxon>Cyanobacteriota</taxon>
        <taxon>Cyanophyceae</taxon>
        <taxon>Synechococcales</taxon>
        <taxon>Prochlorococcaceae</taxon>
        <taxon>Prochlorococcus</taxon>
    </lineage>
</organism>
<dbReference type="PANTHER" id="PTHR43277:SF4">
    <property type="entry name" value="ARGININE DECARBOXYLASE"/>
    <property type="match status" value="1"/>
</dbReference>
<dbReference type="InterPro" id="IPR015421">
    <property type="entry name" value="PyrdxlP-dep_Trfase_major"/>
</dbReference>
<dbReference type="eggNOG" id="COG1982">
    <property type="taxonomic scope" value="Bacteria"/>
</dbReference>
<comment type="cofactor">
    <cofactor evidence="1">
        <name>pyridoxal 5'-phosphate</name>
        <dbReference type="ChEBI" id="CHEBI:597326"/>
    </cofactor>
</comment>
<evidence type="ECO:0000256" key="5">
    <source>
        <dbReference type="ARBA" id="ARBA00023239"/>
    </source>
</evidence>
<evidence type="ECO:0000256" key="4">
    <source>
        <dbReference type="ARBA" id="ARBA00022898"/>
    </source>
</evidence>
<dbReference type="Pfam" id="PF03711">
    <property type="entry name" value="OKR_DC_1_C"/>
    <property type="match status" value="1"/>
</dbReference>
<dbReference type="AlphaFoldDB" id="A9BB21"/>
<evidence type="ECO:0000259" key="7">
    <source>
        <dbReference type="Pfam" id="PF03711"/>
    </source>
</evidence>
<evidence type="ECO:0000256" key="2">
    <source>
        <dbReference type="ARBA" id="ARBA00010671"/>
    </source>
</evidence>
<dbReference type="InterPro" id="IPR008286">
    <property type="entry name" value="Prn/Lys/Arg_de-COase_C"/>
</dbReference>
<evidence type="ECO:0000313" key="9">
    <source>
        <dbReference type="Proteomes" id="UP000000788"/>
    </source>
</evidence>
<dbReference type="STRING" id="93059.P9211_11021"/>
<keyword evidence="5 8" id="KW-0456">Lyase</keyword>
<dbReference type="EC" id="4.1.1.18" evidence="8"/>
<keyword evidence="3" id="KW-0210">Decarboxylase</keyword>
<evidence type="ECO:0000256" key="3">
    <source>
        <dbReference type="ARBA" id="ARBA00022793"/>
    </source>
</evidence>
<dbReference type="SUPFAM" id="SSF53383">
    <property type="entry name" value="PLP-dependent transferases"/>
    <property type="match status" value="1"/>
</dbReference>
<evidence type="ECO:0000256" key="1">
    <source>
        <dbReference type="ARBA" id="ARBA00001933"/>
    </source>
</evidence>
<dbReference type="InterPro" id="IPR052357">
    <property type="entry name" value="Orn_Lys_Arg_decarboxylase-I"/>
</dbReference>
<dbReference type="EMBL" id="CP000878">
    <property type="protein sequence ID" value="ABX09033.1"/>
    <property type="molecule type" value="Genomic_DNA"/>
</dbReference>
<dbReference type="Gene3D" id="3.40.640.10">
    <property type="entry name" value="Type I PLP-dependent aspartate aminotransferase-like (Major domain)"/>
    <property type="match status" value="1"/>
</dbReference>
<dbReference type="Proteomes" id="UP000000788">
    <property type="component" value="Chromosome"/>
</dbReference>
<dbReference type="PANTHER" id="PTHR43277">
    <property type="entry name" value="ARGININE DECARBOXYLASE"/>
    <property type="match status" value="1"/>
</dbReference>
<keyword evidence="9" id="KW-1185">Reference proteome</keyword>
<reference evidence="8 9" key="1">
    <citation type="journal article" date="2007" name="PLoS Genet.">
        <title>Patterns and implications of gene gain and loss in the evolution of Prochlorococcus.</title>
        <authorList>
            <person name="Kettler G.C."/>
            <person name="Martiny A.C."/>
            <person name="Huang K."/>
            <person name="Zucker J."/>
            <person name="Coleman M.L."/>
            <person name="Rodrigue S."/>
            <person name="Chen F."/>
            <person name="Lapidus A."/>
            <person name="Ferriera S."/>
            <person name="Johnson J."/>
            <person name="Steglich C."/>
            <person name="Church G.M."/>
            <person name="Richardson P."/>
            <person name="Chisholm S.W."/>
        </authorList>
    </citation>
    <scope>NUCLEOTIDE SEQUENCE [LARGE SCALE GENOMIC DNA]</scope>
    <source>
        <strain evidence="9">MIT 9211</strain>
    </source>
</reference>
<dbReference type="Gene3D" id="3.90.100.10">
    <property type="entry name" value="Orn/Lys/Arg decarboxylase, C-terminal domain"/>
    <property type="match status" value="1"/>
</dbReference>
<dbReference type="Pfam" id="PF01276">
    <property type="entry name" value="OKR_DC_1"/>
    <property type="match status" value="1"/>
</dbReference>
<dbReference type="HOGENOM" id="CLU_025925_2_0_3"/>
<accession>A9BB21</accession>
<gene>
    <name evidence="8" type="primary">cad</name>
    <name evidence="8" type="ordered locus">P9211_11021</name>
</gene>
<keyword evidence="4" id="KW-0663">Pyridoxal phosphate</keyword>
<evidence type="ECO:0000313" key="8">
    <source>
        <dbReference type="EMBL" id="ABX09033.1"/>
    </source>
</evidence>
<name>A9BB21_PROM4</name>
<dbReference type="OrthoDB" id="9815233at2"/>
<dbReference type="GO" id="GO:0008923">
    <property type="term" value="F:lysine decarboxylase activity"/>
    <property type="evidence" value="ECO:0007669"/>
    <property type="project" value="UniProtKB-EC"/>
</dbReference>
<protein>
    <submittedName>
        <fullName evidence="8">Orn/Lys/Arg decarboxylase family 1</fullName>
        <ecNumber evidence="8">4.1.1.18</ecNumber>
    </submittedName>
</protein>
<dbReference type="InterPro" id="IPR036633">
    <property type="entry name" value="Prn/Lys/Arg_de-COase_C_sf"/>
</dbReference>
<dbReference type="RefSeq" id="WP_012195654.1">
    <property type="nucleotide sequence ID" value="NC_009976.1"/>
</dbReference>
<evidence type="ECO:0000259" key="6">
    <source>
        <dbReference type="Pfam" id="PF01276"/>
    </source>
</evidence>
<sequence length="465" mass="51096">MRLSALLTFNRGQNLFLPAHGRGAALPREFRKLLRQSPGVWDLPELPDIGSTLVSTGAIAISQEKSAKDFGVDHCWYGVNGATGLLQASLLSMAKPSEAVLMPRNIHRSLIQACVLGDIQPILFDLPYMADRGHTSPPDLNWLNKVLNSVVSSGIKIVAAVLVNPTYHGYASDLTPLIERLHNYGISVLVDEAHGTYFAANISRDLPHSALRAGADLVVHSLHKSSTGIGQTAVLWSQGNLIDPITIERSLGMFQTTSPSSLLLSSCEATLRDLCSRAGQRRLISQIDSCRDVYSRLLTLGVPLLKTDDPLRIILHTSSEGISGFRADDWFIKKRIVAELPEPGTLTFCMGFASPKGFVRALDKQWHGMLEKKISDEIYPPFTFPKVPFLTIPRCSCSLASRGRSHFVLLNDAVGSISADLICPYPPGIPIVIPGESLDHDRVNWMIEQNKLWPNQIPSQIRVLY</sequence>
<dbReference type="KEGG" id="pmj:P9211_11021"/>
<feature type="domain" description="Orn/Lys/Arg decarboxylases family 1 pyridoxal-P attachment site" evidence="6">
    <location>
        <begin position="42"/>
        <end position="289"/>
    </location>
</feature>
<dbReference type="InterPro" id="IPR000310">
    <property type="entry name" value="Orn/Lys/Arg_deCO2ase_major_dom"/>
</dbReference>
<dbReference type="InterPro" id="IPR015424">
    <property type="entry name" value="PyrdxlP-dep_Trfase"/>
</dbReference>
<feature type="domain" description="Orn/Lys/Arg decarboxylase C-terminal" evidence="7">
    <location>
        <begin position="397"/>
        <end position="441"/>
    </location>
</feature>
<dbReference type="SUPFAM" id="SSF55904">
    <property type="entry name" value="Ornithine decarboxylase C-terminal domain"/>
    <property type="match status" value="1"/>
</dbReference>
<comment type="similarity">
    <text evidence="2">Belongs to the Orn/Lys/Arg decarboxylase class-I family.</text>
</comment>
<proteinExistence type="inferred from homology"/>